<accession>A0A1G7AAC8</accession>
<dbReference type="STRING" id="69960.SAMN05421720_103248"/>
<dbReference type="Proteomes" id="UP000199412">
    <property type="component" value="Unassembled WGS sequence"/>
</dbReference>
<dbReference type="EMBL" id="FNAP01000003">
    <property type="protein sequence ID" value="SDE11844.1"/>
    <property type="molecule type" value="Genomic_DNA"/>
</dbReference>
<dbReference type="AlphaFoldDB" id="A0A1G7AAC8"/>
<organism evidence="1 2">
    <name type="scientific">Rhodospira trueperi</name>
    <dbReference type="NCBI Taxonomy" id="69960"/>
    <lineage>
        <taxon>Bacteria</taxon>
        <taxon>Pseudomonadati</taxon>
        <taxon>Pseudomonadota</taxon>
        <taxon>Alphaproteobacteria</taxon>
        <taxon>Rhodospirillales</taxon>
        <taxon>Rhodospirillaceae</taxon>
        <taxon>Rhodospira</taxon>
    </lineage>
</organism>
<gene>
    <name evidence="1" type="ORF">SAMN05421720_103248</name>
</gene>
<proteinExistence type="predicted"/>
<dbReference type="OrthoDB" id="6400380at2"/>
<evidence type="ECO:0000313" key="2">
    <source>
        <dbReference type="Proteomes" id="UP000199412"/>
    </source>
</evidence>
<keyword evidence="2" id="KW-1185">Reference proteome</keyword>
<evidence type="ECO:0000313" key="1">
    <source>
        <dbReference type="EMBL" id="SDE11844.1"/>
    </source>
</evidence>
<reference evidence="1 2" key="1">
    <citation type="submission" date="2016-10" db="EMBL/GenBank/DDBJ databases">
        <authorList>
            <person name="de Groot N.N."/>
        </authorList>
    </citation>
    <scope>NUCLEOTIDE SEQUENCE [LARGE SCALE GENOMIC DNA]</scope>
    <source>
        <strain evidence="1 2">ATCC 700224</strain>
    </source>
</reference>
<sequence>MVERVHSVIRFDGPALSGHSMDVAHLAPALLSLSEVVKAANTFANGDRAGVKVYVNANLEQKCFELNLELALTIWEQAKLLITDERIVAAKEIAEWIGLVGGAAGGVGWGLFKFIKHIRGRKIESVTVLKMKDGNSVIEVRVEGADEPIIISKAVYELYADKNIRRKTLDVLAPLRETGYDSLKFYDGDTVFTEFSSDEIPEPGGSDLPEVIPQNLQKSNIRTGVRIRKAVYEGTSKWTLVYKRAIDASIDDLDWLNTFQSGAVNAPPGSSLDVDLEESYIMNENSEIIGEATYRVVKVHDVLLPPEQKTLRFREGDALSDE</sequence>
<protein>
    <submittedName>
        <fullName evidence="1">Uncharacterized protein</fullName>
    </submittedName>
</protein>
<name>A0A1G7AAC8_9PROT</name>
<dbReference type="RefSeq" id="WP_092783916.1">
    <property type="nucleotide sequence ID" value="NZ_FNAP01000003.1"/>
</dbReference>